<dbReference type="Gene3D" id="3.20.20.80">
    <property type="entry name" value="Glycosidases"/>
    <property type="match status" value="1"/>
</dbReference>
<organism evidence="4 5">
    <name type="scientific">Rhodotorula mucilaginosa</name>
    <name type="common">Yeast</name>
    <name type="synonym">Rhodotorula rubra</name>
    <dbReference type="NCBI Taxonomy" id="5537"/>
    <lineage>
        <taxon>Eukaryota</taxon>
        <taxon>Fungi</taxon>
        <taxon>Dikarya</taxon>
        <taxon>Basidiomycota</taxon>
        <taxon>Pucciniomycotina</taxon>
        <taxon>Microbotryomycetes</taxon>
        <taxon>Sporidiobolales</taxon>
        <taxon>Sporidiobolaceae</taxon>
        <taxon>Rhodotorula</taxon>
    </lineage>
</organism>
<dbReference type="Pfam" id="PF11790">
    <property type="entry name" value="Glyco_hydro_cc"/>
    <property type="match status" value="1"/>
</dbReference>
<reference evidence="4 5" key="1">
    <citation type="submission" date="2020-11" db="EMBL/GenBank/DDBJ databases">
        <title>Kefir isolates.</title>
        <authorList>
            <person name="Marcisauskas S."/>
            <person name="Kim Y."/>
            <person name="Blasche S."/>
        </authorList>
    </citation>
    <scope>NUCLEOTIDE SEQUENCE [LARGE SCALE GENOMIC DNA]</scope>
    <source>
        <strain evidence="4 5">KR</strain>
    </source>
</reference>
<dbReference type="AlphaFoldDB" id="A0A9P6W1Q7"/>
<keyword evidence="5" id="KW-1185">Reference proteome</keyword>
<dbReference type="PANTHER" id="PTHR34154">
    <property type="entry name" value="ALKALI-SENSITIVE LINKAGE PROTEIN 1"/>
    <property type="match status" value="1"/>
</dbReference>
<proteinExistence type="predicted"/>
<feature type="region of interest" description="Disordered" evidence="1">
    <location>
        <begin position="904"/>
        <end position="965"/>
    </location>
</feature>
<feature type="compositionally biased region" description="Low complexity" evidence="1">
    <location>
        <begin position="922"/>
        <end position="963"/>
    </location>
</feature>
<feature type="domain" description="Asl1-like glycosyl hydrolase catalytic" evidence="3">
    <location>
        <begin position="189"/>
        <end position="378"/>
    </location>
</feature>
<dbReference type="InterPro" id="IPR017853">
    <property type="entry name" value="GH"/>
</dbReference>
<keyword evidence="2" id="KW-0732">Signal</keyword>
<evidence type="ECO:0000313" key="4">
    <source>
        <dbReference type="EMBL" id="KAG0659991.1"/>
    </source>
</evidence>
<sequence length="1203" mass="135168">MRLFHFWSCLLFIAAPLILAASTLTDAFQPCELEAQYQIAKAKRLIRRADSYKPSRETTHKKRVFAQRLKKWEANARAAKHDPQRCPATPRRKGAVNPGARVATPKLPSPGKSLSNGGGSKRGIGYNDARLTTKLNIRWAYNWGRQPDGALNSGVEYVAMLYVLITPPEWTAVDTELTRVSPTWSGLCVRLSWDASNTADWADKANAALASGSTHLLAFNEPDLDTQANMPVSESVRAWKEHISPFAGRARIGSMAVTNGQGPMANGQDPMGPLYIKRFFEACPQCEQECSFVALHWYDQANNVAYFKKHLQDAYALLKKPIWLTEFQGYGTVAEQQALLREVIPWMEEQAFIERYAGFGDFIGNYVADQEGNLTPLVRQMVRMRAFPSEAAVERFWRHGDAAFLFLTSTLLAALASNSRTSARTMPYRLPLELELTILELAAPPLAIDSLHDRVDFFIKISLVHRSFTAWAQDRLYDQFLYTYRARPDEHKRLKKRFEAGFGRDRQLRRLYLDLSRLPRLPEDLHKRTAPRTDSVSSTINGRAYTAISLSGPGDTGEGGTRSQEQACEAVAHFVRRADDPGSVDHWKLCTMITERCQSLDTLWLMPPECRLDITALPPPRAIHLDDGAYGGTWAYFRSLPVSCKTALFLRNIDLDREGAMDELGNVDIRHLVFEVWWSAGVIVRELGLRFSRLETLILHRKGTVDPVTILGLLPASIQRVHLLHHNFYNPEEQADIPYGLPQLESFTLTWLVPAAASEPTMQADPDSDLLPDLQRRIESAVIAPKCTFKYLRSTKSPDEALADAVADFKLLPLELELTILELAAPPLVKPRLHDRVDFFIKISLVHRSLTAWAQERLHDQFLYTYRPREDEHARLEQRLTEAGFGPSRPISHLYLDVTRFRRRGDPEPDDFDSDAEEDSETSAGAETASSVSAETASSKSAETASAGSESYQSSGGQSNQPSDGHRIFEHAAFERTLSPLLGHYVQGLDTLWLMPPYSWLNLSGIPAPRLLEMDDEAFGNAWDHLHALPLSQRTTLVLRRTVLVLDHENTGCPLRTLILDRCRVFMTADFLYHFPDLEILIVCKSIMLNSVQQFDWLSPSARHIHILQDNFEDLQEDPAPAATFPALESLTFTWLQPDTDKSDGPAVDVADPLPDLRKFVESSIVAPQCTFKYLRSTKSSEEALADAMADLGLASSAFLDSD</sequence>
<dbReference type="InterPro" id="IPR024655">
    <property type="entry name" value="Asl1_glyco_hydro_catalytic"/>
</dbReference>
<evidence type="ECO:0000256" key="2">
    <source>
        <dbReference type="SAM" id="SignalP"/>
    </source>
</evidence>
<evidence type="ECO:0000259" key="3">
    <source>
        <dbReference type="Pfam" id="PF11790"/>
    </source>
</evidence>
<protein>
    <recommendedName>
        <fullName evidence="3">Asl1-like glycosyl hydrolase catalytic domain-containing protein</fullName>
    </recommendedName>
</protein>
<dbReference type="SUPFAM" id="SSF51445">
    <property type="entry name" value="(Trans)glycosidases"/>
    <property type="match status" value="1"/>
</dbReference>
<evidence type="ECO:0000313" key="5">
    <source>
        <dbReference type="Proteomes" id="UP000777482"/>
    </source>
</evidence>
<name>A0A9P6W1Q7_RHOMI</name>
<dbReference type="GO" id="GO:0009277">
    <property type="term" value="C:fungal-type cell wall"/>
    <property type="evidence" value="ECO:0007669"/>
    <property type="project" value="TreeGrafter"/>
</dbReference>
<dbReference type="GO" id="GO:0071966">
    <property type="term" value="P:fungal-type cell wall polysaccharide metabolic process"/>
    <property type="evidence" value="ECO:0007669"/>
    <property type="project" value="TreeGrafter"/>
</dbReference>
<dbReference type="InterPro" id="IPR053183">
    <property type="entry name" value="ASL1"/>
</dbReference>
<evidence type="ECO:0000256" key="1">
    <source>
        <dbReference type="SAM" id="MobiDB-lite"/>
    </source>
</evidence>
<dbReference type="Proteomes" id="UP000777482">
    <property type="component" value="Unassembled WGS sequence"/>
</dbReference>
<dbReference type="PANTHER" id="PTHR34154:SF10">
    <property type="entry name" value="ASL1-LIKE GLYCOSYL HYDROLASE CATALYTIC DOMAIN-CONTAINING PROTEIN"/>
    <property type="match status" value="1"/>
</dbReference>
<dbReference type="EMBL" id="PUHQ01000048">
    <property type="protein sequence ID" value="KAG0659991.1"/>
    <property type="molecule type" value="Genomic_DNA"/>
</dbReference>
<accession>A0A9P6W1Q7</accession>
<feature type="region of interest" description="Disordered" evidence="1">
    <location>
        <begin position="76"/>
        <end position="125"/>
    </location>
</feature>
<gene>
    <name evidence="4" type="ORF">C6P46_004792</name>
</gene>
<comment type="caution">
    <text evidence="4">The sequence shown here is derived from an EMBL/GenBank/DDBJ whole genome shotgun (WGS) entry which is preliminary data.</text>
</comment>
<feature type="chain" id="PRO_5040484955" description="Asl1-like glycosyl hydrolase catalytic domain-containing protein" evidence="2">
    <location>
        <begin position="21"/>
        <end position="1203"/>
    </location>
</feature>
<feature type="signal peptide" evidence="2">
    <location>
        <begin position="1"/>
        <end position="20"/>
    </location>
</feature>
<feature type="compositionally biased region" description="Acidic residues" evidence="1">
    <location>
        <begin position="908"/>
        <end position="921"/>
    </location>
</feature>
<dbReference type="OrthoDB" id="5959761at2759"/>